<dbReference type="AlphaFoldDB" id="A0A7G2J076"/>
<name>A0A7G2J076_CITFR</name>
<proteinExistence type="predicted"/>
<comment type="caution">
    <text evidence="2">The sequence shown here is derived from an EMBL/GenBank/DDBJ whole genome shotgun (WGS) entry which is preliminary data.</text>
</comment>
<evidence type="ECO:0000256" key="1">
    <source>
        <dbReference type="SAM" id="Phobius"/>
    </source>
</evidence>
<feature type="transmembrane region" description="Helical" evidence="1">
    <location>
        <begin position="21"/>
        <end position="42"/>
    </location>
</feature>
<reference evidence="2 3" key="1">
    <citation type="submission" date="2013-10" db="EMBL/GenBank/DDBJ databases">
        <title>Antibiotic resistance diversity of beta-lactamase producers in the General Hospital Vienna.</title>
        <authorList>
            <person name="Barisic I."/>
            <person name="Mitteregger D."/>
            <person name="Hirschl A.M."/>
            <person name="Noehammer C."/>
            <person name="Wiesinger-Mayr H."/>
        </authorList>
    </citation>
    <scope>NUCLEOTIDE SEQUENCE [LARGE SCALE GENOMIC DNA]</scope>
    <source>
        <strain evidence="2 3">ISC11</strain>
    </source>
</reference>
<organism evidence="2 3">
    <name type="scientific">Citrobacter freundii</name>
    <dbReference type="NCBI Taxonomy" id="546"/>
    <lineage>
        <taxon>Bacteria</taxon>
        <taxon>Pseudomonadati</taxon>
        <taxon>Pseudomonadota</taxon>
        <taxon>Gammaproteobacteria</taxon>
        <taxon>Enterobacterales</taxon>
        <taxon>Enterobacteriaceae</taxon>
        <taxon>Citrobacter</taxon>
        <taxon>Citrobacter freundii complex</taxon>
    </lineage>
</organism>
<keyword evidence="1" id="KW-1133">Transmembrane helix</keyword>
<dbReference type="Proteomes" id="UP000019194">
    <property type="component" value="Unassembled WGS sequence"/>
</dbReference>
<protein>
    <submittedName>
        <fullName evidence="2">Uncharacterized protein</fullName>
    </submittedName>
</protein>
<keyword evidence="1" id="KW-0812">Transmembrane</keyword>
<dbReference type="EMBL" id="CBWP010000089">
    <property type="protein sequence ID" value="CDL41789.1"/>
    <property type="molecule type" value="Genomic_DNA"/>
</dbReference>
<keyword evidence="1" id="KW-0472">Membrane</keyword>
<evidence type="ECO:0000313" key="2">
    <source>
        <dbReference type="EMBL" id="CDL41789.1"/>
    </source>
</evidence>
<evidence type="ECO:0000313" key="3">
    <source>
        <dbReference type="Proteomes" id="UP000019194"/>
    </source>
</evidence>
<accession>A0A7G2J076</accession>
<sequence>MLSTITLWPPQGQDNCRQRKLRFMLAELVSAPLFFLALRFYVKMIAMEKNTA</sequence>